<keyword evidence="3" id="KW-1185">Reference proteome</keyword>
<proteinExistence type="predicted"/>
<evidence type="ECO:0000256" key="1">
    <source>
        <dbReference type="SAM" id="MobiDB-lite"/>
    </source>
</evidence>
<organism evidence="2 3">
    <name type="scientific">Pseudocercospora fijiensis (strain CIRAD86)</name>
    <name type="common">Black leaf streak disease fungus</name>
    <name type="synonym">Mycosphaerella fijiensis</name>
    <dbReference type="NCBI Taxonomy" id="383855"/>
    <lineage>
        <taxon>Eukaryota</taxon>
        <taxon>Fungi</taxon>
        <taxon>Dikarya</taxon>
        <taxon>Ascomycota</taxon>
        <taxon>Pezizomycotina</taxon>
        <taxon>Dothideomycetes</taxon>
        <taxon>Dothideomycetidae</taxon>
        <taxon>Mycosphaerellales</taxon>
        <taxon>Mycosphaerellaceae</taxon>
        <taxon>Pseudocercospora</taxon>
    </lineage>
</organism>
<dbReference type="AlphaFoldDB" id="M3B0X8"/>
<dbReference type="KEGG" id="pfj:MYCFIDRAFT_174570"/>
<sequence>MTPGRIQPGTKATKPLGGKPFHSLMLVLVSLQLAQNMVQRLGVFWRYCVHTYKNPSSRRHSLQLPGEDHSASPETDGQMANAPGRRQKSVDARHILRAGVYRDHQTATSDRPTLAMLSEIRAVMTPAPLSRYSGMLSRVHSLGHQAGLEAWNFDSDPRATTKVYVEARDLLYWAPLYMSTLSSWHSGNSPPSGLEHRT</sequence>
<name>M3B0X8_PSEFD</name>
<reference evidence="2 3" key="1">
    <citation type="journal article" date="2012" name="PLoS Pathog.">
        <title>Diverse lifestyles and strategies of plant pathogenesis encoded in the genomes of eighteen Dothideomycetes fungi.</title>
        <authorList>
            <person name="Ohm R.A."/>
            <person name="Feau N."/>
            <person name="Henrissat B."/>
            <person name="Schoch C.L."/>
            <person name="Horwitz B.A."/>
            <person name="Barry K.W."/>
            <person name="Condon B.J."/>
            <person name="Copeland A.C."/>
            <person name="Dhillon B."/>
            <person name="Glaser F."/>
            <person name="Hesse C.N."/>
            <person name="Kosti I."/>
            <person name="LaButti K."/>
            <person name="Lindquist E.A."/>
            <person name="Lucas S."/>
            <person name="Salamov A.A."/>
            <person name="Bradshaw R.E."/>
            <person name="Ciuffetti L."/>
            <person name="Hamelin R.C."/>
            <person name="Kema G.H.J."/>
            <person name="Lawrence C."/>
            <person name="Scott J.A."/>
            <person name="Spatafora J.W."/>
            <person name="Turgeon B.G."/>
            <person name="de Wit P.J.G.M."/>
            <person name="Zhong S."/>
            <person name="Goodwin S.B."/>
            <person name="Grigoriev I.V."/>
        </authorList>
    </citation>
    <scope>NUCLEOTIDE SEQUENCE [LARGE SCALE GENOMIC DNA]</scope>
    <source>
        <strain evidence="2 3">CIRAD86</strain>
    </source>
</reference>
<dbReference type="VEuPathDB" id="FungiDB:MYCFIDRAFT_174570"/>
<dbReference type="EMBL" id="KB446558">
    <property type="protein sequence ID" value="EME83092.1"/>
    <property type="molecule type" value="Genomic_DNA"/>
</dbReference>
<protein>
    <submittedName>
        <fullName evidence="2">Uncharacterized protein</fullName>
    </submittedName>
</protein>
<gene>
    <name evidence="2" type="ORF">MYCFIDRAFT_174570</name>
</gene>
<accession>M3B0X8</accession>
<feature type="region of interest" description="Disordered" evidence="1">
    <location>
        <begin position="56"/>
        <end position="89"/>
    </location>
</feature>
<evidence type="ECO:0000313" key="3">
    <source>
        <dbReference type="Proteomes" id="UP000016932"/>
    </source>
</evidence>
<dbReference type="HOGENOM" id="CLU_1378682_0_0_1"/>
<evidence type="ECO:0000313" key="2">
    <source>
        <dbReference type="EMBL" id="EME83092.1"/>
    </source>
</evidence>
<dbReference type="GeneID" id="19333211"/>
<dbReference type="Proteomes" id="UP000016932">
    <property type="component" value="Unassembled WGS sequence"/>
</dbReference>
<dbReference type="RefSeq" id="XP_007926415.1">
    <property type="nucleotide sequence ID" value="XM_007928224.1"/>
</dbReference>